<dbReference type="InterPro" id="IPR001610">
    <property type="entry name" value="PAC"/>
</dbReference>
<feature type="domain" description="Response regulatory" evidence="2">
    <location>
        <begin position="7"/>
        <end position="124"/>
    </location>
</feature>
<evidence type="ECO:0000256" key="1">
    <source>
        <dbReference type="ARBA" id="ARBA00022553"/>
    </source>
</evidence>
<reference evidence="5" key="1">
    <citation type="submission" date="2018-06" db="EMBL/GenBank/DDBJ databases">
        <authorList>
            <person name="Zhirakovskaya E."/>
        </authorList>
    </citation>
    <scope>NUCLEOTIDE SEQUENCE</scope>
</reference>
<dbReference type="Pfam" id="PF00072">
    <property type="entry name" value="Response_reg"/>
    <property type="match status" value="1"/>
</dbReference>
<dbReference type="AlphaFoldDB" id="A0A3B1CUW3"/>
<dbReference type="InterPro" id="IPR035965">
    <property type="entry name" value="PAS-like_dom_sf"/>
</dbReference>
<evidence type="ECO:0000259" key="3">
    <source>
        <dbReference type="PROSITE" id="PS50112"/>
    </source>
</evidence>
<dbReference type="PROSITE" id="PS50112">
    <property type="entry name" value="PAS"/>
    <property type="match status" value="1"/>
</dbReference>
<dbReference type="PROSITE" id="PS50113">
    <property type="entry name" value="PAC"/>
    <property type="match status" value="1"/>
</dbReference>
<dbReference type="SMART" id="SM00448">
    <property type="entry name" value="REC"/>
    <property type="match status" value="1"/>
</dbReference>
<dbReference type="InterPro" id="IPR000700">
    <property type="entry name" value="PAS-assoc_C"/>
</dbReference>
<dbReference type="SUPFAM" id="SSF55785">
    <property type="entry name" value="PYP-like sensor domain (PAS domain)"/>
    <property type="match status" value="1"/>
</dbReference>
<evidence type="ECO:0000259" key="2">
    <source>
        <dbReference type="PROSITE" id="PS50110"/>
    </source>
</evidence>
<dbReference type="SUPFAM" id="SSF52172">
    <property type="entry name" value="CheY-like"/>
    <property type="match status" value="1"/>
</dbReference>
<feature type="domain" description="PAC" evidence="4">
    <location>
        <begin position="236"/>
        <end position="288"/>
    </location>
</feature>
<dbReference type="EMBL" id="UOGA01000177">
    <property type="protein sequence ID" value="VAX20467.1"/>
    <property type="molecule type" value="Genomic_DNA"/>
</dbReference>
<keyword evidence="1" id="KW-0597">Phosphoprotein</keyword>
<dbReference type="PROSITE" id="PS50110">
    <property type="entry name" value="RESPONSE_REGULATORY"/>
    <property type="match status" value="1"/>
</dbReference>
<evidence type="ECO:0000259" key="4">
    <source>
        <dbReference type="PROSITE" id="PS50113"/>
    </source>
</evidence>
<dbReference type="PANTHER" id="PTHR44591:SF3">
    <property type="entry name" value="RESPONSE REGULATORY DOMAIN-CONTAINING PROTEIN"/>
    <property type="match status" value="1"/>
</dbReference>
<feature type="domain" description="PAS" evidence="3">
    <location>
        <begin position="160"/>
        <end position="234"/>
    </location>
</feature>
<dbReference type="SMART" id="SM00086">
    <property type="entry name" value="PAC"/>
    <property type="match status" value="1"/>
</dbReference>
<evidence type="ECO:0000313" key="5">
    <source>
        <dbReference type="EMBL" id="VAX20467.1"/>
    </source>
</evidence>
<dbReference type="PANTHER" id="PTHR44591">
    <property type="entry name" value="STRESS RESPONSE REGULATOR PROTEIN 1"/>
    <property type="match status" value="1"/>
</dbReference>
<dbReference type="Pfam" id="PF13426">
    <property type="entry name" value="PAS_9"/>
    <property type="match status" value="1"/>
</dbReference>
<gene>
    <name evidence="5" type="ORF">MNBD_NITROSPINAE04-2185</name>
</gene>
<dbReference type="GO" id="GO:0000160">
    <property type="term" value="P:phosphorelay signal transduction system"/>
    <property type="evidence" value="ECO:0007669"/>
    <property type="project" value="InterPro"/>
</dbReference>
<dbReference type="Gene3D" id="3.40.50.2300">
    <property type="match status" value="1"/>
</dbReference>
<name>A0A3B1CUW3_9ZZZZ</name>
<organism evidence="5">
    <name type="scientific">hydrothermal vent metagenome</name>
    <dbReference type="NCBI Taxonomy" id="652676"/>
    <lineage>
        <taxon>unclassified sequences</taxon>
        <taxon>metagenomes</taxon>
        <taxon>ecological metagenomes</taxon>
    </lineage>
</organism>
<dbReference type="Gene3D" id="3.30.450.20">
    <property type="entry name" value="PAS domain"/>
    <property type="match status" value="1"/>
</dbReference>
<accession>A0A3B1CUW3</accession>
<dbReference type="InterPro" id="IPR000014">
    <property type="entry name" value="PAS"/>
</dbReference>
<sequence length="349" mass="39411">MKTTAIKILIVDDDEDEYILIEDLLSEIESVEYDLSWASDYDSALDKIESGNYDVYLFDYLLGEKNGIELLREVVDNGLKAPVIMLTGAGRHEVDIEAMDAGAADFLDKSQIGQFHSVLRKETGSADGYQVKGKIGMPLLERSIRYAIERFKAYEAVKESELKFRAIFDQTFQFTGLLDAGGIVIELNKTALDFYGMGRNDAVGARIWELPFILSDADQAVKTKQAVQSAASGQFVRFEAQRKNREGRIIYIDFSIKPVRDENGAVVLLISEARDITEFKEALSKIKSLQGILPICSFCNKVRDENDNWRPVDTYIHERSEAQVSHSICPDCAREQYPDLDVYKNDPEE</sequence>
<dbReference type="NCBIfam" id="TIGR00229">
    <property type="entry name" value="sensory_box"/>
    <property type="match status" value="1"/>
</dbReference>
<protein>
    <submittedName>
        <fullName evidence="5">Diguanylate cyclase/phosphodiesterase (GGDEF &amp; EAL domains) with PAS/PAC sensor(S)</fullName>
    </submittedName>
</protein>
<dbReference type="InterPro" id="IPR001789">
    <property type="entry name" value="Sig_transdc_resp-reg_receiver"/>
</dbReference>
<dbReference type="InterPro" id="IPR011006">
    <property type="entry name" value="CheY-like_superfamily"/>
</dbReference>
<proteinExistence type="predicted"/>
<dbReference type="InterPro" id="IPR050595">
    <property type="entry name" value="Bact_response_regulator"/>
</dbReference>
<dbReference type="CDD" id="cd00156">
    <property type="entry name" value="REC"/>
    <property type="match status" value="1"/>
</dbReference>